<gene>
    <name evidence="2" type="ORF">IAA81_03380</name>
</gene>
<sequence length="651" mass="73028">MKKNPVLLSLFLLVLLFSSCSKVTDYIFPVVDERVSHNVMPVILYDNPFLETDSLVPVQRPEGVQTSPVQVIPLEEEGNCSVSLKKGQALFLLRVNYGNGKVQPSKTGSVSTVNTSGSDSSRNAAFLREEVKMFETGMDFYRYENGFSPVSYFPEGDLQKRIRDFNKNPPVVSGRNTLEKQEKIYLEDDYTGENVGDKGKFWVRNVVASGSFYQADATLRAVGKYCKIWVADNVYGEESSGFYTITESRAKELQEKFDSIYELQTKILGYEYGGGTGGKGGRDGDSKVLILIYDFGNSSATSGYVGFFWGKDYYSQSVLDSSGNGDLKTNYAEIFYIDSKFSAKKPELVESTLSHEFLHMISFNNNVIKNNKSSPTWYDEMMAMMTEDVMSYRLGTLVKNEPSAYEFTTAHPFFRFCDYLTVYPFSGLDMWHEDGFISYANSYGFGSYLLRRFGGSRILSSLIKSGEVGIPSIQKAVSGIQGNLAFEQLYKDYALSFLATGDSSTPVNYFGKSYEEYFSENENLDVVVAGYYPWKTPNQDWKNAAGTSDYPFCNKICGPSVFDLTGFVMNPHSFSIHSDQSWGTSVVFRVKTGSNVVADSKYYTSTADAKKELENGESLYYFLTGFEEDTTLDLDVGLPDDSNVKMYLVVR</sequence>
<evidence type="ECO:0000313" key="3">
    <source>
        <dbReference type="Proteomes" id="UP000823638"/>
    </source>
</evidence>
<name>A0A9D9HP16_9SPIR</name>
<dbReference type="AlphaFoldDB" id="A0A9D9HP16"/>
<dbReference type="EMBL" id="JADIMM010000043">
    <property type="protein sequence ID" value="MBO8457253.1"/>
    <property type="molecule type" value="Genomic_DNA"/>
</dbReference>
<reference evidence="2" key="1">
    <citation type="submission" date="2020-10" db="EMBL/GenBank/DDBJ databases">
        <authorList>
            <person name="Gilroy R."/>
        </authorList>
    </citation>
    <scope>NUCLEOTIDE SEQUENCE</scope>
    <source>
        <strain evidence="2">10532</strain>
    </source>
</reference>
<dbReference type="PROSITE" id="PS51257">
    <property type="entry name" value="PROKAR_LIPOPROTEIN"/>
    <property type="match status" value="1"/>
</dbReference>
<evidence type="ECO:0000313" key="2">
    <source>
        <dbReference type="EMBL" id="MBO8457253.1"/>
    </source>
</evidence>
<evidence type="ECO:0000256" key="1">
    <source>
        <dbReference type="SAM" id="SignalP"/>
    </source>
</evidence>
<accession>A0A9D9HP16</accession>
<feature type="chain" id="PRO_5038943047" description="Peptidase M30" evidence="1">
    <location>
        <begin position="24"/>
        <end position="651"/>
    </location>
</feature>
<reference evidence="2" key="2">
    <citation type="journal article" date="2021" name="PeerJ">
        <title>Extensive microbial diversity within the chicken gut microbiome revealed by metagenomics and culture.</title>
        <authorList>
            <person name="Gilroy R."/>
            <person name="Ravi A."/>
            <person name="Getino M."/>
            <person name="Pursley I."/>
            <person name="Horton D.L."/>
            <person name="Alikhan N.F."/>
            <person name="Baker D."/>
            <person name="Gharbi K."/>
            <person name="Hall N."/>
            <person name="Watson M."/>
            <person name="Adriaenssens E.M."/>
            <person name="Foster-Nyarko E."/>
            <person name="Jarju S."/>
            <person name="Secka A."/>
            <person name="Antonio M."/>
            <person name="Oren A."/>
            <person name="Chaudhuri R.R."/>
            <person name="La Ragione R."/>
            <person name="Hildebrand F."/>
            <person name="Pallen M.J."/>
        </authorList>
    </citation>
    <scope>NUCLEOTIDE SEQUENCE</scope>
    <source>
        <strain evidence="2">10532</strain>
    </source>
</reference>
<feature type="signal peptide" evidence="1">
    <location>
        <begin position="1"/>
        <end position="23"/>
    </location>
</feature>
<comment type="caution">
    <text evidence="2">The sequence shown here is derived from an EMBL/GenBank/DDBJ whole genome shotgun (WGS) entry which is preliminary data.</text>
</comment>
<keyword evidence="1" id="KW-0732">Signal</keyword>
<proteinExistence type="predicted"/>
<protein>
    <recommendedName>
        <fullName evidence="4">Peptidase M30</fullName>
    </recommendedName>
</protein>
<organism evidence="2 3">
    <name type="scientific">Candidatus Gallitreponema excrementavium</name>
    <dbReference type="NCBI Taxonomy" id="2840840"/>
    <lineage>
        <taxon>Bacteria</taxon>
        <taxon>Pseudomonadati</taxon>
        <taxon>Spirochaetota</taxon>
        <taxon>Spirochaetia</taxon>
        <taxon>Spirochaetales</taxon>
        <taxon>Candidatus Gallitreponema</taxon>
    </lineage>
</organism>
<dbReference type="Proteomes" id="UP000823638">
    <property type="component" value="Unassembled WGS sequence"/>
</dbReference>
<dbReference type="InterPro" id="IPR019501">
    <property type="entry name" value="Peptidase_M30_hyicolysin"/>
</dbReference>
<evidence type="ECO:0008006" key="4">
    <source>
        <dbReference type="Google" id="ProtNLM"/>
    </source>
</evidence>
<dbReference type="Pfam" id="PF10460">
    <property type="entry name" value="Peptidase_M30"/>
    <property type="match status" value="1"/>
</dbReference>